<organism evidence="1 2">
    <name type="scientific">Bauhinia variegata</name>
    <name type="common">Purple orchid tree</name>
    <name type="synonym">Phanera variegata</name>
    <dbReference type="NCBI Taxonomy" id="167791"/>
    <lineage>
        <taxon>Eukaryota</taxon>
        <taxon>Viridiplantae</taxon>
        <taxon>Streptophyta</taxon>
        <taxon>Embryophyta</taxon>
        <taxon>Tracheophyta</taxon>
        <taxon>Spermatophyta</taxon>
        <taxon>Magnoliopsida</taxon>
        <taxon>eudicotyledons</taxon>
        <taxon>Gunneridae</taxon>
        <taxon>Pentapetalae</taxon>
        <taxon>rosids</taxon>
        <taxon>fabids</taxon>
        <taxon>Fabales</taxon>
        <taxon>Fabaceae</taxon>
        <taxon>Cercidoideae</taxon>
        <taxon>Cercideae</taxon>
        <taxon>Bauhiniinae</taxon>
        <taxon>Bauhinia</taxon>
    </lineage>
</organism>
<name>A0ACB9PCW7_BAUVA</name>
<dbReference type="Proteomes" id="UP000828941">
    <property type="component" value="Chromosome 5"/>
</dbReference>
<gene>
    <name evidence="1" type="ORF">L6164_012851</name>
</gene>
<evidence type="ECO:0000313" key="2">
    <source>
        <dbReference type="Proteomes" id="UP000828941"/>
    </source>
</evidence>
<proteinExistence type="predicted"/>
<evidence type="ECO:0000313" key="1">
    <source>
        <dbReference type="EMBL" id="KAI4345754.1"/>
    </source>
</evidence>
<protein>
    <submittedName>
        <fullName evidence="1">Uncharacterized protein</fullName>
    </submittedName>
</protein>
<dbReference type="EMBL" id="CM039430">
    <property type="protein sequence ID" value="KAI4345754.1"/>
    <property type="molecule type" value="Genomic_DNA"/>
</dbReference>
<accession>A0ACB9PCW7</accession>
<keyword evidence="2" id="KW-1185">Reference proteome</keyword>
<reference evidence="1 2" key="1">
    <citation type="journal article" date="2022" name="DNA Res.">
        <title>Chromosomal-level genome assembly of the orchid tree Bauhinia variegata (Leguminosae; Cercidoideae) supports the allotetraploid origin hypothesis of Bauhinia.</title>
        <authorList>
            <person name="Zhong Y."/>
            <person name="Chen Y."/>
            <person name="Zheng D."/>
            <person name="Pang J."/>
            <person name="Liu Y."/>
            <person name="Luo S."/>
            <person name="Meng S."/>
            <person name="Qian L."/>
            <person name="Wei D."/>
            <person name="Dai S."/>
            <person name="Zhou R."/>
        </authorList>
    </citation>
    <scope>NUCLEOTIDE SEQUENCE [LARGE SCALE GENOMIC DNA]</scope>
    <source>
        <strain evidence="1">BV-YZ2020</strain>
    </source>
</reference>
<sequence length="266" mass="30217">MDGFFPEKFLDEILSDEPLPCASESTSIPDMELSTGIEFEQESFDLGLPSFQNLIEEALPPSNQSAFFQCTNIPRIGFGHESSQNLSISQNLNERNSCQIQRTETEEYERERATGHVINERMRRYRQRQCCIALHSMLPQGTKTDNNSVILMAMKEINRLQSCREELQRENFELEGSLQALVERKRVGGTKIQFKIPRSASGIDSMVEILKCLKILGVNTKSIKANFSSEELFAVLETETQIADKEVERAIERTLRRLSGSCNPNS</sequence>
<comment type="caution">
    <text evidence="1">The sequence shown here is derived from an EMBL/GenBank/DDBJ whole genome shotgun (WGS) entry which is preliminary data.</text>
</comment>